<reference evidence="1 2" key="1">
    <citation type="submission" date="2020-07" db="EMBL/GenBank/DDBJ databases">
        <title>Vibrio marinisediminis sp. nov., isolated from marine sediment.</title>
        <authorList>
            <person name="Ji X."/>
        </authorList>
    </citation>
    <scope>NUCLEOTIDE SEQUENCE [LARGE SCALE GENOMIC DNA]</scope>
    <source>
        <strain evidence="1 2">404</strain>
    </source>
</reference>
<keyword evidence="2" id="KW-1185">Reference proteome</keyword>
<dbReference type="EMBL" id="JACFYF010000472">
    <property type="protein sequence ID" value="MBA5764984.1"/>
    <property type="molecule type" value="Genomic_DNA"/>
</dbReference>
<comment type="caution">
    <text evidence="1">The sequence shown here is derived from an EMBL/GenBank/DDBJ whole genome shotgun (WGS) entry which is preliminary data.</text>
</comment>
<accession>A0A7W2FVF5</accession>
<dbReference type="Gene3D" id="2.40.30.170">
    <property type="match status" value="1"/>
</dbReference>
<dbReference type="AlphaFoldDB" id="A0A7W2FVF5"/>
<protein>
    <submittedName>
        <fullName evidence="1">Uncharacterized protein</fullName>
    </submittedName>
</protein>
<evidence type="ECO:0000313" key="1">
    <source>
        <dbReference type="EMBL" id="MBA5764984.1"/>
    </source>
</evidence>
<evidence type="ECO:0000313" key="2">
    <source>
        <dbReference type="Proteomes" id="UP000571701"/>
    </source>
</evidence>
<sequence>IVLLQNLQVVHLTFDVPGPDVTALSANGQGNIRNEVTFDALPGRVFDAEIVEFSVQADSATQTYRGRVAVTSP</sequence>
<organism evidence="1 2">
    <name type="scientific">Vibrio marinisediminis</name>
    <dbReference type="NCBI Taxonomy" id="2758441"/>
    <lineage>
        <taxon>Bacteria</taxon>
        <taxon>Pseudomonadati</taxon>
        <taxon>Pseudomonadota</taxon>
        <taxon>Gammaproteobacteria</taxon>
        <taxon>Vibrionales</taxon>
        <taxon>Vibrionaceae</taxon>
        <taxon>Vibrio</taxon>
    </lineage>
</organism>
<name>A0A7W2FVF5_9VIBR</name>
<dbReference type="Proteomes" id="UP000571701">
    <property type="component" value="Unassembled WGS sequence"/>
</dbReference>
<feature type="non-terminal residue" evidence="1">
    <location>
        <position position="73"/>
    </location>
</feature>
<feature type="non-terminal residue" evidence="1">
    <location>
        <position position="1"/>
    </location>
</feature>
<gene>
    <name evidence="1" type="ORF">H2O73_21790</name>
</gene>
<proteinExistence type="predicted"/>